<keyword evidence="2" id="KW-1185">Reference proteome</keyword>
<name>B6QIP3_TALMQ</name>
<sequence>MTTYALLVGDVIAHIVGRKHTASASIFSYWQEKSASDAVAKLVAQLGLPNRLSQVGVTSDEQIRKIAEMTLTDVLAKYTGLPEFDSIVEILDSVR</sequence>
<evidence type="ECO:0000313" key="1">
    <source>
        <dbReference type="EMBL" id="EEA23238.1"/>
    </source>
</evidence>
<accession>B6QIP3</accession>
<dbReference type="AlphaFoldDB" id="B6QIP3"/>
<reference evidence="2" key="1">
    <citation type="journal article" date="2015" name="Genome Announc.">
        <title>Genome sequence of the AIDS-associated pathogen Penicillium marneffei (ATCC18224) and its near taxonomic relative Talaromyces stipitatus (ATCC10500).</title>
        <authorList>
            <person name="Nierman W.C."/>
            <person name="Fedorova-Abrams N.D."/>
            <person name="Andrianopoulos A."/>
        </authorList>
    </citation>
    <scope>NUCLEOTIDE SEQUENCE [LARGE SCALE GENOMIC DNA]</scope>
    <source>
        <strain evidence="2">ATCC 18224 / CBS 334.59 / QM 7333</strain>
    </source>
</reference>
<dbReference type="HOGENOM" id="CLU_2373451_0_0_1"/>
<dbReference type="SUPFAM" id="SSF56796">
    <property type="entry name" value="Dehydroquinate synthase-like"/>
    <property type="match status" value="1"/>
</dbReference>
<dbReference type="STRING" id="441960.B6QIP3"/>
<protein>
    <recommendedName>
        <fullName evidence="3">Alcohol dehydrogenase iron-type/glycerol dehydrogenase GldA domain-containing protein</fullName>
    </recommendedName>
</protein>
<dbReference type="Proteomes" id="UP000001294">
    <property type="component" value="Unassembled WGS sequence"/>
</dbReference>
<dbReference type="EMBL" id="DS995902">
    <property type="protein sequence ID" value="EEA23238.1"/>
    <property type="molecule type" value="Genomic_DNA"/>
</dbReference>
<dbReference type="PhylomeDB" id="B6QIP3"/>
<evidence type="ECO:0000313" key="2">
    <source>
        <dbReference type="Proteomes" id="UP000001294"/>
    </source>
</evidence>
<organism evidence="1 2">
    <name type="scientific">Talaromyces marneffei (strain ATCC 18224 / CBS 334.59 / QM 7333)</name>
    <name type="common">Penicillium marneffei</name>
    <dbReference type="NCBI Taxonomy" id="441960"/>
    <lineage>
        <taxon>Eukaryota</taxon>
        <taxon>Fungi</taxon>
        <taxon>Dikarya</taxon>
        <taxon>Ascomycota</taxon>
        <taxon>Pezizomycotina</taxon>
        <taxon>Eurotiomycetes</taxon>
        <taxon>Eurotiomycetidae</taxon>
        <taxon>Eurotiales</taxon>
        <taxon>Trichocomaceae</taxon>
        <taxon>Talaromyces</taxon>
        <taxon>Talaromyces sect. Talaromyces</taxon>
    </lineage>
</organism>
<dbReference type="VEuPathDB" id="FungiDB:PMAA_098290"/>
<dbReference type="OrthoDB" id="339764at2759"/>
<evidence type="ECO:0008006" key="3">
    <source>
        <dbReference type="Google" id="ProtNLM"/>
    </source>
</evidence>
<proteinExistence type="predicted"/>
<gene>
    <name evidence="1" type="ORF">PMAA_098290</name>
</gene>
<dbReference type="Gene3D" id="1.20.1090.10">
    <property type="entry name" value="Dehydroquinate synthase-like - alpha domain"/>
    <property type="match status" value="1"/>
</dbReference>